<evidence type="ECO:0000313" key="3">
    <source>
        <dbReference type="Proteomes" id="UP000823388"/>
    </source>
</evidence>
<dbReference type="EMBL" id="CM029048">
    <property type="protein sequence ID" value="KAG2578863.1"/>
    <property type="molecule type" value="Genomic_DNA"/>
</dbReference>
<evidence type="ECO:0000313" key="2">
    <source>
        <dbReference type="EMBL" id="KAG2578863.1"/>
    </source>
</evidence>
<evidence type="ECO:0000256" key="1">
    <source>
        <dbReference type="SAM" id="MobiDB-lite"/>
    </source>
</evidence>
<reference evidence="2" key="1">
    <citation type="submission" date="2020-05" db="EMBL/GenBank/DDBJ databases">
        <title>WGS assembly of Panicum virgatum.</title>
        <authorList>
            <person name="Lovell J.T."/>
            <person name="Jenkins J."/>
            <person name="Shu S."/>
            <person name="Juenger T.E."/>
            <person name="Schmutz J."/>
        </authorList>
    </citation>
    <scope>NUCLEOTIDE SEQUENCE</scope>
    <source>
        <strain evidence="2">AP13</strain>
    </source>
</reference>
<accession>A0A8T0R1I7</accession>
<organism evidence="2 3">
    <name type="scientific">Panicum virgatum</name>
    <name type="common">Blackwell switchgrass</name>
    <dbReference type="NCBI Taxonomy" id="38727"/>
    <lineage>
        <taxon>Eukaryota</taxon>
        <taxon>Viridiplantae</taxon>
        <taxon>Streptophyta</taxon>
        <taxon>Embryophyta</taxon>
        <taxon>Tracheophyta</taxon>
        <taxon>Spermatophyta</taxon>
        <taxon>Magnoliopsida</taxon>
        <taxon>Liliopsida</taxon>
        <taxon>Poales</taxon>
        <taxon>Poaceae</taxon>
        <taxon>PACMAD clade</taxon>
        <taxon>Panicoideae</taxon>
        <taxon>Panicodae</taxon>
        <taxon>Paniceae</taxon>
        <taxon>Panicinae</taxon>
        <taxon>Panicum</taxon>
        <taxon>Panicum sect. Hiantes</taxon>
    </lineage>
</organism>
<sequence length="93" mass="10000">MLCLRATTTALGGTDGDDDAGEGRHLLWEGCKGREGRRAASAPRPATPPHCGTLQCRTPLCPAALARYRISRRPYSTAGCIRHRRGGESLVKL</sequence>
<feature type="region of interest" description="Disordered" evidence="1">
    <location>
        <begin position="1"/>
        <end position="22"/>
    </location>
</feature>
<protein>
    <submittedName>
        <fullName evidence="2">Uncharacterized protein</fullName>
    </submittedName>
</protein>
<name>A0A8T0R1I7_PANVG</name>
<dbReference type="AlphaFoldDB" id="A0A8T0R1I7"/>
<proteinExistence type="predicted"/>
<gene>
    <name evidence="2" type="ORF">PVAP13_6NG135803</name>
</gene>
<keyword evidence="3" id="KW-1185">Reference proteome</keyword>
<feature type="compositionally biased region" description="Low complexity" evidence="1">
    <location>
        <begin position="1"/>
        <end position="12"/>
    </location>
</feature>
<dbReference type="Proteomes" id="UP000823388">
    <property type="component" value="Chromosome 6N"/>
</dbReference>
<comment type="caution">
    <text evidence="2">The sequence shown here is derived from an EMBL/GenBank/DDBJ whole genome shotgun (WGS) entry which is preliminary data.</text>
</comment>